<dbReference type="InterPro" id="IPR050428">
    <property type="entry name" value="TCS_sensor_his_kinase"/>
</dbReference>
<dbReference type="RefSeq" id="WP_344814321.1">
    <property type="nucleotide sequence ID" value="NZ_BAAAYX010000022.1"/>
</dbReference>
<dbReference type="InterPro" id="IPR005467">
    <property type="entry name" value="His_kinase_dom"/>
</dbReference>
<comment type="caution">
    <text evidence="15">The sequence shown here is derived from an EMBL/GenBank/DDBJ whole genome shotgun (WGS) entry which is preliminary data.</text>
</comment>
<dbReference type="InterPro" id="IPR004358">
    <property type="entry name" value="Sig_transdc_His_kin-like_C"/>
</dbReference>
<accession>A0ABP7ECF4</accession>
<dbReference type="PANTHER" id="PTHR45436">
    <property type="entry name" value="SENSOR HISTIDINE KINASE YKOH"/>
    <property type="match status" value="1"/>
</dbReference>
<comment type="catalytic activity">
    <reaction evidence="1">
        <text>ATP + protein L-histidine = ADP + protein N-phospho-L-histidine.</text>
        <dbReference type="EC" id="2.7.13.3"/>
    </reaction>
</comment>
<keyword evidence="9" id="KW-0902">Two-component regulatory system</keyword>
<keyword evidence="10 12" id="KW-0472">Membrane</keyword>
<dbReference type="CDD" id="cd00082">
    <property type="entry name" value="HisKA"/>
    <property type="match status" value="1"/>
</dbReference>
<dbReference type="SUPFAM" id="SSF55874">
    <property type="entry name" value="ATPase domain of HSP90 chaperone/DNA topoisomerase II/histidine kinase"/>
    <property type="match status" value="1"/>
</dbReference>
<dbReference type="CDD" id="cd00075">
    <property type="entry name" value="HATPase"/>
    <property type="match status" value="1"/>
</dbReference>
<dbReference type="PANTHER" id="PTHR45436:SF5">
    <property type="entry name" value="SENSOR HISTIDINE KINASE TRCS"/>
    <property type="match status" value="1"/>
</dbReference>
<evidence type="ECO:0000256" key="8">
    <source>
        <dbReference type="ARBA" id="ARBA00022989"/>
    </source>
</evidence>
<keyword evidence="16" id="KW-1185">Reference proteome</keyword>
<proteinExistence type="predicted"/>
<organism evidence="15 16">
    <name type="scientific">Microlunatus aurantiacus</name>
    <dbReference type="NCBI Taxonomy" id="446786"/>
    <lineage>
        <taxon>Bacteria</taxon>
        <taxon>Bacillati</taxon>
        <taxon>Actinomycetota</taxon>
        <taxon>Actinomycetes</taxon>
        <taxon>Propionibacteriales</taxon>
        <taxon>Propionibacteriaceae</taxon>
        <taxon>Microlunatus</taxon>
    </lineage>
</organism>
<keyword evidence="4" id="KW-0597">Phosphoprotein</keyword>
<keyword evidence="11" id="KW-0175">Coiled coil</keyword>
<dbReference type="SUPFAM" id="SSF47384">
    <property type="entry name" value="Homodimeric domain of signal transducing histidine kinase"/>
    <property type="match status" value="1"/>
</dbReference>
<evidence type="ECO:0000256" key="1">
    <source>
        <dbReference type="ARBA" id="ARBA00000085"/>
    </source>
</evidence>
<sequence>MSTTRSGPLGPRRPGSGPGFATRLLIAQSLVLVAGALTTWLVAAAVAPSIFYEHLRRAGVAPLPAEMTHVEDAFASALLISLAVAVVAAAAMALAVTWYFSRRMQRAIGAVAEAGGEIAAGRYAAPVPRPGLGREFEQLTTSLSQLAERLDNTEITRRRMLADLAHEMRTPLATLDAHLEAIEDGVRVLDPPTLTILQDSSRRLGRLAQDISAVSQAQEGNLEIRPELLEVDKLLQAATLAAADSYRAKEVTLLDTATVQATVQADPHRMGQVLSNLLDNALRHTPSGGTVTVGAYLQHPWVVITVHDSGEGIAAEHLPRIFERFYRADASRATARAGSGIGLTIAQALLDAEGGRISADSDGPGTGATFTIHLPTLAR</sequence>
<evidence type="ECO:0000256" key="2">
    <source>
        <dbReference type="ARBA" id="ARBA00004236"/>
    </source>
</evidence>
<comment type="subcellular location">
    <subcellularLocation>
        <location evidence="2">Cell membrane</location>
    </subcellularLocation>
</comment>
<evidence type="ECO:0000256" key="7">
    <source>
        <dbReference type="ARBA" id="ARBA00022777"/>
    </source>
</evidence>
<dbReference type="Gene3D" id="1.10.287.130">
    <property type="match status" value="1"/>
</dbReference>
<evidence type="ECO:0000256" key="3">
    <source>
        <dbReference type="ARBA" id="ARBA00012438"/>
    </source>
</evidence>
<dbReference type="Pfam" id="PF00512">
    <property type="entry name" value="HisKA"/>
    <property type="match status" value="1"/>
</dbReference>
<evidence type="ECO:0000259" key="13">
    <source>
        <dbReference type="PROSITE" id="PS50109"/>
    </source>
</evidence>
<evidence type="ECO:0000256" key="6">
    <source>
        <dbReference type="ARBA" id="ARBA00022692"/>
    </source>
</evidence>
<keyword evidence="7 15" id="KW-0418">Kinase</keyword>
<dbReference type="SMART" id="SM00387">
    <property type="entry name" value="HATPase_c"/>
    <property type="match status" value="1"/>
</dbReference>
<evidence type="ECO:0000259" key="14">
    <source>
        <dbReference type="PROSITE" id="PS50885"/>
    </source>
</evidence>
<evidence type="ECO:0000256" key="9">
    <source>
        <dbReference type="ARBA" id="ARBA00023012"/>
    </source>
</evidence>
<feature type="domain" description="Histidine kinase" evidence="13">
    <location>
        <begin position="163"/>
        <end position="378"/>
    </location>
</feature>
<dbReference type="Gene3D" id="3.30.565.10">
    <property type="entry name" value="Histidine kinase-like ATPase, C-terminal domain"/>
    <property type="match status" value="1"/>
</dbReference>
<keyword evidence="5" id="KW-0808">Transferase</keyword>
<evidence type="ECO:0000256" key="11">
    <source>
        <dbReference type="SAM" id="Coils"/>
    </source>
</evidence>
<feature type="coiled-coil region" evidence="11">
    <location>
        <begin position="136"/>
        <end position="163"/>
    </location>
</feature>
<feature type="transmembrane region" description="Helical" evidence="12">
    <location>
        <begin position="20"/>
        <end position="47"/>
    </location>
</feature>
<keyword evidence="6 12" id="KW-0812">Transmembrane</keyword>
<evidence type="ECO:0000256" key="10">
    <source>
        <dbReference type="ARBA" id="ARBA00023136"/>
    </source>
</evidence>
<dbReference type="PRINTS" id="PR00344">
    <property type="entry name" value="BCTRLSENSOR"/>
</dbReference>
<feature type="domain" description="HAMP" evidence="14">
    <location>
        <begin position="102"/>
        <end position="155"/>
    </location>
</feature>
<evidence type="ECO:0000256" key="4">
    <source>
        <dbReference type="ARBA" id="ARBA00022553"/>
    </source>
</evidence>
<protein>
    <recommendedName>
        <fullName evidence="3">histidine kinase</fullName>
        <ecNumber evidence="3">2.7.13.3</ecNumber>
    </recommendedName>
</protein>
<keyword evidence="8 12" id="KW-1133">Transmembrane helix</keyword>
<dbReference type="PROSITE" id="PS50109">
    <property type="entry name" value="HIS_KIN"/>
    <property type="match status" value="1"/>
</dbReference>
<dbReference type="EC" id="2.7.13.3" evidence="3"/>
<dbReference type="Proteomes" id="UP001500051">
    <property type="component" value="Unassembled WGS sequence"/>
</dbReference>
<dbReference type="Pfam" id="PF02518">
    <property type="entry name" value="HATPase_c"/>
    <property type="match status" value="1"/>
</dbReference>
<evidence type="ECO:0000313" key="15">
    <source>
        <dbReference type="EMBL" id="GAA3716911.1"/>
    </source>
</evidence>
<dbReference type="Gene3D" id="6.10.340.10">
    <property type="match status" value="1"/>
</dbReference>
<evidence type="ECO:0000256" key="12">
    <source>
        <dbReference type="SAM" id="Phobius"/>
    </source>
</evidence>
<dbReference type="GO" id="GO:0016301">
    <property type="term" value="F:kinase activity"/>
    <property type="evidence" value="ECO:0007669"/>
    <property type="project" value="UniProtKB-KW"/>
</dbReference>
<name>A0ABP7ECF4_9ACTN</name>
<gene>
    <name evidence="15" type="ORF">GCM10022204_40890</name>
</gene>
<dbReference type="InterPro" id="IPR036097">
    <property type="entry name" value="HisK_dim/P_sf"/>
</dbReference>
<dbReference type="EMBL" id="BAAAYX010000022">
    <property type="protein sequence ID" value="GAA3716911.1"/>
    <property type="molecule type" value="Genomic_DNA"/>
</dbReference>
<dbReference type="SMART" id="SM00388">
    <property type="entry name" value="HisKA"/>
    <property type="match status" value="1"/>
</dbReference>
<dbReference type="PROSITE" id="PS50885">
    <property type="entry name" value="HAMP"/>
    <property type="match status" value="1"/>
</dbReference>
<dbReference type="InterPro" id="IPR003660">
    <property type="entry name" value="HAMP_dom"/>
</dbReference>
<dbReference type="InterPro" id="IPR003661">
    <property type="entry name" value="HisK_dim/P_dom"/>
</dbReference>
<evidence type="ECO:0000256" key="5">
    <source>
        <dbReference type="ARBA" id="ARBA00022679"/>
    </source>
</evidence>
<evidence type="ECO:0000313" key="16">
    <source>
        <dbReference type="Proteomes" id="UP001500051"/>
    </source>
</evidence>
<dbReference type="InterPro" id="IPR036890">
    <property type="entry name" value="HATPase_C_sf"/>
</dbReference>
<feature type="transmembrane region" description="Helical" evidence="12">
    <location>
        <begin position="73"/>
        <end position="100"/>
    </location>
</feature>
<dbReference type="InterPro" id="IPR003594">
    <property type="entry name" value="HATPase_dom"/>
</dbReference>
<reference evidence="16" key="1">
    <citation type="journal article" date="2019" name="Int. J. Syst. Evol. Microbiol.">
        <title>The Global Catalogue of Microorganisms (GCM) 10K type strain sequencing project: providing services to taxonomists for standard genome sequencing and annotation.</title>
        <authorList>
            <consortium name="The Broad Institute Genomics Platform"/>
            <consortium name="The Broad Institute Genome Sequencing Center for Infectious Disease"/>
            <person name="Wu L."/>
            <person name="Ma J."/>
        </authorList>
    </citation>
    <scope>NUCLEOTIDE SEQUENCE [LARGE SCALE GENOMIC DNA]</scope>
    <source>
        <strain evidence="16">JCM 16548</strain>
    </source>
</reference>